<dbReference type="RefSeq" id="WP_307280765.1">
    <property type="nucleotide sequence ID" value="NZ_JAUSVX010000014.1"/>
</dbReference>
<comment type="similarity">
    <text evidence="1">Belongs to the glycosyl hydrolase 16 family.</text>
</comment>
<sequence length="274" mass="30043">MTARLSRRDGLRLIGLAALGASASPATVMAAADGLVHAEDFSDARTLDTGFWTLETGFFRNQEEQYYDPANVFVRDGALVLEGRAELKRNAAYDPAGPDWTRTRQYARYSSGSILSRRAFLYGVFEVVARVPAGLGTWPAIWLIDERGAPYREIDIMEAVGVTPDTVFSSVHAGTSLADLRHWSGQAAMPRLAEGFHTYRLDWRRDAVTIAVDGRTVLAMDPEAARVGGADPLRRPMQLRINLALGGSWGGRIDDTVLPARLEIRSVRVWAPAA</sequence>
<protein>
    <submittedName>
        <fullName evidence="4">Beta-glucanase (GH16 family)</fullName>
    </submittedName>
</protein>
<evidence type="ECO:0000313" key="5">
    <source>
        <dbReference type="Proteomes" id="UP001242480"/>
    </source>
</evidence>
<gene>
    <name evidence="4" type="ORF">QO011_006080</name>
</gene>
<dbReference type="PANTHER" id="PTHR10963:SF55">
    <property type="entry name" value="GLYCOSIDE HYDROLASE FAMILY 16 PROTEIN"/>
    <property type="match status" value="1"/>
</dbReference>
<dbReference type="SUPFAM" id="SSF49899">
    <property type="entry name" value="Concanavalin A-like lectins/glucanases"/>
    <property type="match status" value="1"/>
</dbReference>
<dbReference type="InterPro" id="IPR050546">
    <property type="entry name" value="Glycosyl_Hydrlase_16"/>
</dbReference>
<evidence type="ECO:0000256" key="2">
    <source>
        <dbReference type="SAM" id="SignalP"/>
    </source>
</evidence>
<accession>A0ABU0JFI7</accession>
<evidence type="ECO:0000313" key="4">
    <source>
        <dbReference type="EMBL" id="MDQ0473047.1"/>
    </source>
</evidence>
<dbReference type="Gene3D" id="2.60.120.200">
    <property type="match status" value="1"/>
</dbReference>
<evidence type="ECO:0000259" key="3">
    <source>
        <dbReference type="PROSITE" id="PS51762"/>
    </source>
</evidence>
<feature type="signal peptide" evidence="2">
    <location>
        <begin position="1"/>
        <end position="30"/>
    </location>
</feature>
<dbReference type="Proteomes" id="UP001242480">
    <property type="component" value="Unassembled WGS sequence"/>
</dbReference>
<dbReference type="PROSITE" id="PS51318">
    <property type="entry name" value="TAT"/>
    <property type="match status" value="1"/>
</dbReference>
<organism evidence="4 5">
    <name type="scientific">Labrys wisconsinensis</name>
    <dbReference type="NCBI Taxonomy" id="425677"/>
    <lineage>
        <taxon>Bacteria</taxon>
        <taxon>Pseudomonadati</taxon>
        <taxon>Pseudomonadota</taxon>
        <taxon>Alphaproteobacteria</taxon>
        <taxon>Hyphomicrobiales</taxon>
        <taxon>Xanthobacteraceae</taxon>
        <taxon>Labrys</taxon>
    </lineage>
</organism>
<dbReference type="EMBL" id="JAUSVX010000014">
    <property type="protein sequence ID" value="MDQ0473047.1"/>
    <property type="molecule type" value="Genomic_DNA"/>
</dbReference>
<dbReference type="PROSITE" id="PS51762">
    <property type="entry name" value="GH16_2"/>
    <property type="match status" value="1"/>
</dbReference>
<name>A0ABU0JFI7_9HYPH</name>
<keyword evidence="5" id="KW-1185">Reference proteome</keyword>
<proteinExistence type="inferred from homology"/>
<dbReference type="CDD" id="cd08023">
    <property type="entry name" value="GH16_laminarinase_like"/>
    <property type="match status" value="1"/>
</dbReference>
<dbReference type="InterPro" id="IPR013320">
    <property type="entry name" value="ConA-like_dom_sf"/>
</dbReference>
<dbReference type="Pfam" id="PF00722">
    <property type="entry name" value="Glyco_hydro_16"/>
    <property type="match status" value="1"/>
</dbReference>
<keyword evidence="2" id="KW-0732">Signal</keyword>
<feature type="chain" id="PRO_5045724035" evidence="2">
    <location>
        <begin position="31"/>
        <end position="274"/>
    </location>
</feature>
<dbReference type="PANTHER" id="PTHR10963">
    <property type="entry name" value="GLYCOSYL HYDROLASE-RELATED"/>
    <property type="match status" value="1"/>
</dbReference>
<feature type="domain" description="GH16" evidence="3">
    <location>
        <begin position="21"/>
        <end position="274"/>
    </location>
</feature>
<evidence type="ECO:0000256" key="1">
    <source>
        <dbReference type="ARBA" id="ARBA00006865"/>
    </source>
</evidence>
<dbReference type="InterPro" id="IPR000757">
    <property type="entry name" value="Beta-glucanase-like"/>
</dbReference>
<reference evidence="4 5" key="1">
    <citation type="submission" date="2023-07" db="EMBL/GenBank/DDBJ databases">
        <title>Genomic Encyclopedia of Type Strains, Phase IV (KMG-IV): sequencing the most valuable type-strain genomes for metagenomic binning, comparative biology and taxonomic classification.</title>
        <authorList>
            <person name="Goeker M."/>
        </authorList>
    </citation>
    <scope>NUCLEOTIDE SEQUENCE [LARGE SCALE GENOMIC DNA]</scope>
    <source>
        <strain evidence="4 5">DSM 19619</strain>
    </source>
</reference>
<dbReference type="InterPro" id="IPR006311">
    <property type="entry name" value="TAT_signal"/>
</dbReference>
<comment type="caution">
    <text evidence="4">The sequence shown here is derived from an EMBL/GenBank/DDBJ whole genome shotgun (WGS) entry which is preliminary data.</text>
</comment>